<dbReference type="SUPFAM" id="SSF49785">
    <property type="entry name" value="Galactose-binding domain-like"/>
    <property type="match status" value="2"/>
</dbReference>
<keyword evidence="5" id="KW-0430">Lectin</keyword>
<dbReference type="GeneTree" id="ENSGT01060000248575"/>
<dbReference type="AlphaFoldDB" id="H3AF12"/>
<dbReference type="HOGENOM" id="CLU_073092_0_0_1"/>
<dbReference type="PANTHER" id="PTHR45713">
    <property type="entry name" value="FTP DOMAIN-CONTAINING PROTEIN"/>
    <property type="match status" value="1"/>
</dbReference>
<sequence>IDFPLILFLHVIFKGLADSNALTGTATQSSLHDVNGVAAHAIDGNKNPNYEGLSCTRTQADFAPWWRLDLQEQHIIITVVITNRGDCCSERLRGVQVWVGDSLEKGGHDNFQCTPQQSVDSPGLTMRFCCYGTVGRYVTVLIPNRTEFLTLCEVEVFGSVPLAGEEQNVALTSEVMQSSLYHVDGIPEHAVDGNHDSHYSSLSCMYTQKEWEPWFRVDLLQVHKVSAVTIANRGDCCWDHLKGAEIHIGNSLKMNGLKNPMCGKIYTTVPGYTESFCCDGMEGRFVTINIPGCQEFLTLCEVEVFGVPVP</sequence>
<evidence type="ECO:0000256" key="4">
    <source>
        <dbReference type="ARBA" id="ARBA00022723"/>
    </source>
</evidence>
<dbReference type="InterPro" id="IPR008979">
    <property type="entry name" value="Galactose-bd-like_sf"/>
</dbReference>
<evidence type="ECO:0000256" key="6">
    <source>
        <dbReference type="ARBA" id="ARBA00022837"/>
    </source>
</evidence>
<dbReference type="Pfam" id="PF22633">
    <property type="entry name" value="F5_F8_type_C_2"/>
    <property type="match status" value="2"/>
</dbReference>
<dbReference type="InParanoid" id="H3AF12"/>
<evidence type="ECO:0000256" key="3">
    <source>
        <dbReference type="ARBA" id="ARBA00011233"/>
    </source>
</evidence>
<proteinExistence type="inferred from homology"/>
<evidence type="ECO:0000256" key="2">
    <source>
        <dbReference type="ARBA" id="ARBA00010147"/>
    </source>
</evidence>
<dbReference type="OMA" id="TASHTEC"/>
<dbReference type="SMART" id="SM00607">
    <property type="entry name" value="FTP"/>
    <property type="match status" value="2"/>
</dbReference>
<accession>H3AF12</accession>
<dbReference type="InterPro" id="IPR006585">
    <property type="entry name" value="FTP1"/>
</dbReference>
<keyword evidence="6" id="KW-0106">Calcium</keyword>
<evidence type="ECO:0000256" key="8">
    <source>
        <dbReference type="SAM" id="SignalP"/>
    </source>
</evidence>
<comment type="function">
    <text evidence="1">Acts as a defensive agent. Recognizes blood group fucosylated oligosaccharides including A, B, H and Lewis B-type antigens. Does not recognize Lewis A antigen and has low affinity for monovalent haptens.</text>
</comment>
<dbReference type="eggNOG" id="ENOG502QQVA">
    <property type="taxonomic scope" value="Eukaryota"/>
</dbReference>
<dbReference type="GO" id="GO:0042806">
    <property type="term" value="F:fucose binding"/>
    <property type="evidence" value="ECO:0007669"/>
    <property type="project" value="UniProtKB-ARBA"/>
</dbReference>
<keyword evidence="11" id="KW-1185">Reference proteome</keyword>
<evidence type="ECO:0000256" key="5">
    <source>
        <dbReference type="ARBA" id="ARBA00022734"/>
    </source>
</evidence>
<evidence type="ECO:0000259" key="9">
    <source>
        <dbReference type="SMART" id="SM00607"/>
    </source>
</evidence>
<dbReference type="GO" id="GO:0001868">
    <property type="term" value="P:regulation of complement activation, lectin pathway"/>
    <property type="evidence" value="ECO:0007669"/>
    <property type="project" value="UniProtKB-ARBA"/>
</dbReference>
<feature type="chain" id="PRO_5003580208" description="Fucolectin tachylectin-4 pentraxin-1 domain-containing protein" evidence="8">
    <location>
        <begin position="18"/>
        <end position="310"/>
    </location>
</feature>
<comment type="similarity">
    <text evidence="2">Belongs to the fucolectin family.</text>
</comment>
<evidence type="ECO:0000256" key="1">
    <source>
        <dbReference type="ARBA" id="ARBA00002219"/>
    </source>
</evidence>
<reference evidence="10" key="2">
    <citation type="submission" date="2025-08" db="UniProtKB">
        <authorList>
            <consortium name="Ensembl"/>
        </authorList>
    </citation>
    <scope>IDENTIFICATION</scope>
</reference>
<dbReference type="Proteomes" id="UP000008672">
    <property type="component" value="Unassembled WGS sequence"/>
</dbReference>
<dbReference type="PANTHER" id="PTHR45713:SF6">
    <property type="entry name" value="F5_8 TYPE C DOMAIN-CONTAINING PROTEIN"/>
    <property type="match status" value="1"/>
</dbReference>
<protein>
    <recommendedName>
        <fullName evidence="9">Fucolectin tachylectin-4 pentraxin-1 domain-containing protein</fullName>
    </recommendedName>
</protein>
<keyword evidence="4" id="KW-0479">Metal-binding</keyword>
<reference evidence="11" key="1">
    <citation type="submission" date="2011-08" db="EMBL/GenBank/DDBJ databases">
        <title>The draft genome of Latimeria chalumnae.</title>
        <authorList>
            <person name="Di Palma F."/>
            <person name="Alfoldi J."/>
            <person name="Johnson J."/>
            <person name="Berlin A."/>
            <person name="Gnerre S."/>
            <person name="Jaffe D."/>
            <person name="MacCallum I."/>
            <person name="Young S."/>
            <person name="Walker B.J."/>
            <person name="Lander E."/>
            <person name="Lindblad-Toh K."/>
        </authorList>
    </citation>
    <scope>NUCLEOTIDE SEQUENCE [LARGE SCALE GENOMIC DNA]</scope>
    <source>
        <strain evidence="11">Wild caught</strain>
    </source>
</reference>
<dbReference type="InterPro" id="IPR051941">
    <property type="entry name" value="BG_Antigen-Binding_Lectin"/>
</dbReference>
<reference evidence="10" key="3">
    <citation type="submission" date="2025-09" db="UniProtKB">
        <authorList>
            <consortium name="Ensembl"/>
        </authorList>
    </citation>
    <scope>IDENTIFICATION</scope>
</reference>
<feature type="signal peptide" evidence="8">
    <location>
        <begin position="1"/>
        <end position="17"/>
    </location>
</feature>
<keyword evidence="8" id="KW-0732">Signal</keyword>
<evidence type="ECO:0000256" key="7">
    <source>
        <dbReference type="ARBA" id="ARBA00023157"/>
    </source>
</evidence>
<evidence type="ECO:0000313" key="10">
    <source>
        <dbReference type="Ensembl" id="ENSLACP00000008233.1"/>
    </source>
</evidence>
<dbReference type="Ensembl" id="ENSLACT00000008299.1">
    <property type="protein sequence ID" value="ENSLACP00000008233.1"/>
    <property type="gene ID" value="ENSLACG00000007287.1"/>
</dbReference>
<dbReference type="GO" id="GO:0010185">
    <property type="term" value="P:regulation of cellular defense response"/>
    <property type="evidence" value="ECO:0007669"/>
    <property type="project" value="UniProtKB-ARBA"/>
</dbReference>
<dbReference type="GO" id="GO:0046872">
    <property type="term" value="F:metal ion binding"/>
    <property type="evidence" value="ECO:0007669"/>
    <property type="project" value="UniProtKB-KW"/>
</dbReference>
<organism evidence="10 11">
    <name type="scientific">Latimeria chalumnae</name>
    <name type="common">Coelacanth</name>
    <dbReference type="NCBI Taxonomy" id="7897"/>
    <lineage>
        <taxon>Eukaryota</taxon>
        <taxon>Metazoa</taxon>
        <taxon>Chordata</taxon>
        <taxon>Craniata</taxon>
        <taxon>Vertebrata</taxon>
        <taxon>Euteleostomi</taxon>
        <taxon>Coelacanthiformes</taxon>
        <taxon>Coelacanthidae</taxon>
        <taxon>Latimeria</taxon>
    </lineage>
</organism>
<evidence type="ECO:0000313" key="11">
    <source>
        <dbReference type="Proteomes" id="UP000008672"/>
    </source>
</evidence>
<keyword evidence="7" id="KW-1015">Disulfide bond</keyword>
<dbReference type="EMBL" id="AFYH01155596">
    <property type="status" value="NOT_ANNOTATED_CDS"/>
    <property type="molecule type" value="Genomic_DNA"/>
</dbReference>
<name>H3AF12_LATCH</name>
<dbReference type="Gene3D" id="2.60.120.260">
    <property type="entry name" value="Galactose-binding domain-like"/>
    <property type="match status" value="2"/>
</dbReference>
<comment type="subunit">
    <text evidence="3">Homotrimer.</text>
</comment>
<feature type="domain" description="Fucolectin tachylectin-4 pentraxin-1" evidence="9">
    <location>
        <begin position="166"/>
        <end position="310"/>
    </location>
</feature>
<feature type="domain" description="Fucolectin tachylectin-4 pentraxin-1" evidence="9">
    <location>
        <begin position="18"/>
        <end position="163"/>
    </location>
</feature>